<evidence type="ECO:0000313" key="3">
    <source>
        <dbReference type="Proteomes" id="UP000176863"/>
    </source>
</evidence>
<evidence type="ECO:0000259" key="1">
    <source>
        <dbReference type="Pfam" id="PF01996"/>
    </source>
</evidence>
<comment type="caution">
    <text evidence="2">The sequence shown here is derived from an EMBL/GenBank/DDBJ whole genome shotgun (WGS) entry which is preliminary data.</text>
</comment>
<organism evidence="2 3">
    <name type="scientific">Candidatus Kaiserbacteria bacterium RIFCSPHIGHO2_01_FULL_53_29</name>
    <dbReference type="NCBI Taxonomy" id="1798480"/>
    <lineage>
        <taxon>Bacteria</taxon>
        <taxon>Candidatus Kaiseribacteriota</taxon>
    </lineage>
</organism>
<dbReference type="Gene3D" id="3.30.1330.100">
    <property type="entry name" value="CofE-like"/>
    <property type="match status" value="1"/>
</dbReference>
<dbReference type="SUPFAM" id="SSF144010">
    <property type="entry name" value="CofE-like"/>
    <property type="match status" value="1"/>
</dbReference>
<accession>A0A1F6CY42</accession>
<dbReference type="GO" id="GO:0052618">
    <property type="term" value="F:coenzyme F420-0:L-glutamate ligase activity"/>
    <property type="evidence" value="ECO:0007669"/>
    <property type="project" value="TreeGrafter"/>
</dbReference>
<proteinExistence type="predicted"/>
<dbReference type="AlphaFoldDB" id="A0A1F6CY42"/>
<sequence>MNIRPIKTRFFKEDEDLVAFVTRHIPKLKDGSIVAVTSKIVALAEGRTSQAKGTRQKAAVIKAESEWAIKTKYVWLTEKDGMILANAGVDESNVDPAGGGASGKLILLPEDSFATAQKLRSSLLQKYKIKKLGIVITDSRVMPLRAGVVGVALGYAGLRGLRDYRGKKDIFGRKLKFTQTNVADSLATAATLAMGEGSERQPLAIIEDASVEFVAQVNKKELLIPLKDDMYAPLFPRKRP</sequence>
<dbReference type="EMBL" id="MFKT01000009">
    <property type="protein sequence ID" value="OGG53752.1"/>
    <property type="molecule type" value="Genomic_DNA"/>
</dbReference>
<protein>
    <recommendedName>
        <fullName evidence="1">Coenzyme F420:L-glutamate ligase-like domain-containing protein</fullName>
    </recommendedName>
</protein>
<gene>
    <name evidence="2" type="ORF">A2851_02610</name>
</gene>
<evidence type="ECO:0000313" key="2">
    <source>
        <dbReference type="EMBL" id="OGG53752.1"/>
    </source>
</evidence>
<dbReference type="STRING" id="1798480.A2851_02610"/>
<dbReference type="PANTHER" id="PTHR47917">
    <property type="match status" value="1"/>
</dbReference>
<dbReference type="Pfam" id="PF01996">
    <property type="entry name" value="F420_ligase"/>
    <property type="match status" value="1"/>
</dbReference>
<dbReference type="InterPro" id="IPR002847">
    <property type="entry name" value="F420-0_gamma-glut_ligase-dom"/>
</dbReference>
<dbReference type="Proteomes" id="UP000176863">
    <property type="component" value="Unassembled WGS sequence"/>
</dbReference>
<dbReference type="PANTHER" id="PTHR47917:SF1">
    <property type="entry name" value="COENZYME F420:L-GLUTAMATE LIGASE"/>
    <property type="match status" value="1"/>
</dbReference>
<name>A0A1F6CY42_9BACT</name>
<feature type="domain" description="Coenzyme F420:L-glutamate ligase-like" evidence="1">
    <location>
        <begin position="6"/>
        <end position="207"/>
    </location>
</feature>
<reference evidence="2 3" key="1">
    <citation type="journal article" date="2016" name="Nat. Commun.">
        <title>Thousands of microbial genomes shed light on interconnected biogeochemical processes in an aquifer system.</title>
        <authorList>
            <person name="Anantharaman K."/>
            <person name="Brown C.T."/>
            <person name="Hug L.A."/>
            <person name="Sharon I."/>
            <person name="Castelle C.J."/>
            <person name="Probst A.J."/>
            <person name="Thomas B.C."/>
            <person name="Singh A."/>
            <person name="Wilkins M.J."/>
            <person name="Karaoz U."/>
            <person name="Brodie E.L."/>
            <person name="Williams K.H."/>
            <person name="Hubbard S.S."/>
            <person name="Banfield J.F."/>
        </authorList>
    </citation>
    <scope>NUCLEOTIDE SEQUENCE [LARGE SCALE GENOMIC DNA]</scope>
</reference>